<dbReference type="PROSITE" id="PS50181">
    <property type="entry name" value="FBOX"/>
    <property type="match status" value="1"/>
</dbReference>
<evidence type="ECO:0000313" key="3">
    <source>
        <dbReference type="EMBL" id="RZC57951.1"/>
    </source>
</evidence>
<evidence type="ECO:0000259" key="2">
    <source>
        <dbReference type="PROSITE" id="PS50181"/>
    </source>
</evidence>
<accession>A0A4Y7JDH7</accession>
<dbReference type="Gene3D" id="1.20.1280.50">
    <property type="match status" value="1"/>
</dbReference>
<feature type="region of interest" description="Disordered" evidence="1">
    <location>
        <begin position="639"/>
        <end position="706"/>
    </location>
</feature>
<dbReference type="EMBL" id="CM010718">
    <property type="protein sequence ID" value="RZC57951.1"/>
    <property type="molecule type" value="Genomic_DNA"/>
</dbReference>
<dbReference type="AlphaFoldDB" id="A0A4Y7JDH7"/>
<feature type="domain" description="F-box" evidence="2">
    <location>
        <begin position="1"/>
        <end position="47"/>
    </location>
</feature>
<name>A0A4Y7JDH7_PAPSO</name>
<feature type="compositionally biased region" description="Polar residues" evidence="1">
    <location>
        <begin position="687"/>
        <end position="698"/>
    </location>
</feature>
<evidence type="ECO:0000256" key="1">
    <source>
        <dbReference type="SAM" id="MobiDB-lite"/>
    </source>
</evidence>
<gene>
    <name evidence="3" type="ORF">C5167_005246</name>
</gene>
<proteinExistence type="predicted"/>
<dbReference type="NCBIfam" id="TIGR01640">
    <property type="entry name" value="F_box_assoc_1"/>
    <property type="match status" value="1"/>
</dbReference>
<dbReference type="InterPro" id="IPR005162">
    <property type="entry name" value="Retrotrans_gag_dom"/>
</dbReference>
<sequence>MGNFDMLPSEIISDIFTRLPATLGLEIKRVCKSWEKVAEHPSFFKLHLDLLNQLNSADSDSLGHEIMGFCCPIDCSLVGSCNGLICLHGLTHSITPHNYGEDSRIVYVCNPITKKYVTLPKLARPSGDEPVYFFVIGFGYVPTENEYKVVRMYKLKEGSKFAQIDVFTLGSDRQWRNEGNIEIEIGMGAWKDGVFANGNIYWNLGEGEIVAFDLADEMFVELPECSGFREIIDDGWNRCIRFGVLGDCLCATHYNTETETSDVWFLEKKQDESLMSWSMGFSLDANTDGYDGRTTITISSRPLGFAHDIGVVARVDFSGSSPVWYGRAWKRDTLGRLISEKPSSSSDISRELEDSSFESPVFGNFSFENLSLSDKSTPSTPVVPTMATLKDYMFPTRTNRASCIKLPATTANFEIKPSILQMIPIFLGKDDENPYFHIRDFEEICGTIRIKDLTDEVLKLKMFPFSLRDKAKTWMNNLPSESIETWQELIVAFYMKFYPKHKTAAIRQKISASVQQEGESLYRFLERFNDLLSQCPHHGFDKMKLVQIIYDGLDYSTKTMVESMCAGEFTSKNVDAAFTFLEVIAEKSQQWESCVEPPKRLLVNRSSTNVVDTSFGTDLKFAALSRRLEALELNQSKHRSLVEPDDRNRASQVSSCGIEPDNSFWEGQGQSQGQSSNSQPPPGFAFKNSSGQTQFQNASEKKISTL</sequence>
<dbReference type="PANTHER" id="PTHR33223:SF11">
    <property type="entry name" value="ELEMENT PROTEIN, PUTATIVE-RELATED"/>
    <property type="match status" value="1"/>
</dbReference>
<dbReference type="SMART" id="SM00256">
    <property type="entry name" value="FBOX"/>
    <property type="match status" value="1"/>
</dbReference>
<dbReference type="Pfam" id="PF12937">
    <property type="entry name" value="F-box-like"/>
    <property type="match status" value="1"/>
</dbReference>
<protein>
    <recommendedName>
        <fullName evidence="2">F-box domain-containing protein</fullName>
    </recommendedName>
</protein>
<dbReference type="InterPro" id="IPR017451">
    <property type="entry name" value="F-box-assoc_interact_dom"/>
</dbReference>
<dbReference type="Proteomes" id="UP000316621">
    <property type="component" value="Chromosome 4"/>
</dbReference>
<organism evidence="3 4">
    <name type="scientific">Papaver somniferum</name>
    <name type="common">Opium poppy</name>
    <dbReference type="NCBI Taxonomy" id="3469"/>
    <lineage>
        <taxon>Eukaryota</taxon>
        <taxon>Viridiplantae</taxon>
        <taxon>Streptophyta</taxon>
        <taxon>Embryophyta</taxon>
        <taxon>Tracheophyta</taxon>
        <taxon>Spermatophyta</taxon>
        <taxon>Magnoliopsida</taxon>
        <taxon>Ranunculales</taxon>
        <taxon>Papaveraceae</taxon>
        <taxon>Papaveroideae</taxon>
        <taxon>Papaver</taxon>
    </lineage>
</organism>
<dbReference type="Pfam" id="PF08268">
    <property type="entry name" value="FBA_3"/>
    <property type="match status" value="1"/>
</dbReference>
<feature type="compositionally biased region" description="Basic and acidic residues" evidence="1">
    <location>
        <begin position="640"/>
        <end position="649"/>
    </location>
</feature>
<evidence type="ECO:0000313" key="4">
    <source>
        <dbReference type="Proteomes" id="UP000316621"/>
    </source>
</evidence>
<keyword evidence="4" id="KW-1185">Reference proteome</keyword>
<dbReference type="SUPFAM" id="SSF81383">
    <property type="entry name" value="F-box domain"/>
    <property type="match status" value="1"/>
</dbReference>
<dbReference type="PANTHER" id="PTHR33223">
    <property type="entry name" value="CCHC-TYPE DOMAIN-CONTAINING PROTEIN"/>
    <property type="match status" value="1"/>
</dbReference>
<dbReference type="InterPro" id="IPR001810">
    <property type="entry name" value="F-box_dom"/>
</dbReference>
<dbReference type="InterPro" id="IPR036047">
    <property type="entry name" value="F-box-like_dom_sf"/>
</dbReference>
<dbReference type="InterPro" id="IPR013187">
    <property type="entry name" value="F-box-assoc_dom_typ3"/>
</dbReference>
<dbReference type="Pfam" id="PF03732">
    <property type="entry name" value="Retrotrans_gag"/>
    <property type="match status" value="1"/>
</dbReference>
<feature type="compositionally biased region" description="Low complexity" evidence="1">
    <location>
        <begin position="667"/>
        <end position="678"/>
    </location>
</feature>
<dbReference type="Gramene" id="RZC57951">
    <property type="protein sequence ID" value="RZC57951"/>
    <property type="gene ID" value="C5167_005246"/>
</dbReference>
<reference evidence="3 4" key="1">
    <citation type="journal article" date="2018" name="Science">
        <title>The opium poppy genome and morphinan production.</title>
        <authorList>
            <person name="Guo L."/>
            <person name="Winzer T."/>
            <person name="Yang X."/>
            <person name="Li Y."/>
            <person name="Ning Z."/>
            <person name="He Z."/>
            <person name="Teodor R."/>
            <person name="Lu Y."/>
            <person name="Bowser T.A."/>
            <person name="Graham I.A."/>
            <person name="Ye K."/>
        </authorList>
    </citation>
    <scope>NUCLEOTIDE SEQUENCE [LARGE SCALE GENOMIC DNA]</scope>
    <source>
        <strain evidence="4">cv. HN1</strain>
        <tissue evidence="3">Leaves</tissue>
    </source>
</reference>